<gene>
    <name evidence="1" type="ORF">BD31_I0160</name>
</gene>
<evidence type="ECO:0000313" key="1">
    <source>
        <dbReference type="EMBL" id="EIJ65973.1"/>
    </source>
</evidence>
<evidence type="ECO:0000313" key="2">
    <source>
        <dbReference type="Proteomes" id="UP000003423"/>
    </source>
</evidence>
<reference evidence="1 2" key="1">
    <citation type="journal article" date="2012" name="J. Bacteriol.">
        <title>Genome sequence of "Candidatus Nitrosopumilus salaria" BD31, an ammonia-oxidizing archaeon from the San Francisco Bay estuary.</title>
        <authorList>
            <person name="Mosier A.C."/>
            <person name="Allen E.E."/>
            <person name="Kim M."/>
            <person name="Ferriera S."/>
            <person name="Francis C.A."/>
        </authorList>
    </citation>
    <scope>NUCLEOTIDE SEQUENCE [LARGE SCALE GENOMIC DNA]</scope>
    <source>
        <strain evidence="1 2">BD31</strain>
    </source>
</reference>
<proteinExistence type="predicted"/>
<dbReference type="RefSeq" id="WP_008299405.1">
    <property type="nucleotide sequence ID" value="NZ_AEXL02000090.1"/>
</dbReference>
<sequence>MPHIVLDQQIDLFDYSKKFSPVFQKSPLIKIPTIYVEKDGNVAILPTIVIDEKHQEFFIQIITNAKKTTIRLLPQTDPEKTDSVKFSLVKVYDQMKYNYPNISISKSNLFDYVQMHESM</sequence>
<organism evidence="1 2">
    <name type="scientific">Candidatus Nitrosopumilus salarius BD31</name>
    <dbReference type="NCBI Taxonomy" id="859350"/>
    <lineage>
        <taxon>Archaea</taxon>
        <taxon>Nitrososphaerota</taxon>
        <taxon>Nitrososphaeria</taxon>
        <taxon>Nitrosopumilales</taxon>
        <taxon>Nitrosopumilaceae</taxon>
        <taxon>Nitrosopumilus</taxon>
    </lineage>
</organism>
<dbReference type="PATRIC" id="fig|859350.6.peg.1086"/>
<name>I3D2N0_9ARCH</name>
<dbReference type="OrthoDB" id="9070at2157"/>
<dbReference type="Proteomes" id="UP000003423">
    <property type="component" value="Unassembled WGS sequence"/>
</dbReference>
<dbReference type="AlphaFoldDB" id="I3D2N0"/>
<comment type="caution">
    <text evidence="1">The sequence shown here is derived from an EMBL/GenBank/DDBJ whole genome shotgun (WGS) entry which is preliminary data.</text>
</comment>
<protein>
    <submittedName>
        <fullName evidence="1">Uncharacterized protein</fullName>
    </submittedName>
</protein>
<dbReference type="EMBL" id="AEXL02000090">
    <property type="protein sequence ID" value="EIJ65973.1"/>
    <property type="molecule type" value="Genomic_DNA"/>
</dbReference>
<accession>I3D2N0</accession>
<keyword evidence="2" id="KW-1185">Reference proteome</keyword>